<dbReference type="AlphaFoldDB" id="A0A6L6YIZ1"/>
<gene>
    <name evidence="7" type="ORF">E5987_10635</name>
</gene>
<sequence>MIDLPVLQRKCLIRIVDDDPQVRDSLSFLLKVKGWKAVTYESAEDFLAEERFIQPGCLILDIRMLSMSGLELQLHLERKGFCLPIIFITAHGEVDSAVHTMKHGAVDFLQKPIDHGRLDLAIRKACERDITAHEARESAKSLLRNYDSLTKREKEVLSFVAQEKTSKEIAVILGISERTVHTYRSIGMEKLQVKTVLQLATAFLRIKEARL</sequence>
<dbReference type="RefSeq" id="WP_160336063.1">
    <property type="nucleotide sequence ID" value="NZ_WSRP01000039.1"/>
</dbReference>
<feature type="domain" description="HTH luxR-type" evidence="5">
    <location>
        <begin position="142"/>
        <end position="207"/>
    </location>
</feature>
<keyword evidence="1" id="KW-0805">Transcription regulation</keyword>
<dbReference type="PROSITE" id="PS50110">
    <property type="entry name" value="RESPONSE_REGULATORY"/>
    <property type="match status" value="1"/>
</dbReference>
<dbReference type="Pfam" id="PF00196">
    <property type="entry name" value="GerE"/>
    <property type="match status" value="1"/>
</dbReference>
<name>A0A6L6YIZ1_9BURK</name>
<evidence type="ECO:0000313" key="8">
    <source>
        <dbReference type="Proteomes" id="UP000472580"/>
    </source>
</evidence>
<dbReference type="PANTHER" id="PTHR44688">
    <property type="entry name" value="DNA-BINDING TRANSCRIPTIONAL ACTIVATOR DEVR_DOSR"/>
    <property type="match status" value="1"/>
</dbReference>
<evidence type="ECO:0000259" key="5">
    <source>
        <dbReference type="PROSITE" id="PS50043"/>
    </source>
</evidence>
<dbReference type="SMART" id="SM00448">
    <property type="entry name" value="REC"/>
    <property type="match status" value="1"/>
</dbReference>
<keyword evidence="2" id="KW-0238">DNA-binding</keyword>
<evidence type="ECO:0000259" key="6">
    <source>
        <dbReference type="PROSITE" id="PS50110"/>
    </source>
</evidence>
<dbReference type="GO" id="GO:0003677">
    <property type="term" value="F:DNA binding"/>
    <property type="evidence" value="ECO:0007669"/>
    <property type="project" value="UniProtKB-KW"/>
</dbReference>
<dbReference type="SUPFAM" id="SSF52172">
    <property type="entry name" value="CheY-like"/>
    <property type="match status" value="1"/>
</dbReference>
<dbReference type="CDD" id="cd06170">
    <property type="entry name" value="LuxR_C_like"/>
    <property type="match status" value="1"/>
</dbReference>
<dbReference type="EMBL" id="WSRP01000039">
    <property type="protein sequence ID" value="MVX57646.1"/>
    <property type="molecule type" value="Genomic_DNA"/>
</dbReference>
<accession>A0A6L6YIZ1</accession>
<proteinExistence type="predicted"/>
<protein>
    <submittedName>
        <fullName evidence="7">Response regulator</fullName>
    </submittedName>
</protein>
<dbReference type="InterPro" id="IPR001789">
    <property type="entry name" value="Sig_transdc_resp-reg_receiver"/>
</dbReference>
<dbReference type="PROSITE" id="PS50043">
    <property type="entry name" value="HTH_LUXR_2"/>
    <property type="match status" value="1"/>
</dbReference>
<evidence type="ECO:0000256" key="3">
    <source>
        <dbReference type="ARBA" id="ARBA00023163"/>
    </source>
</evidence>
<dbReference type="PRINTS" id="PR00038">
    <property type="entry name" value="HTHLUXR"/>
</dbReference>
<keyword evidence="4" id="KW-0597">Phosphoprotein</keyword>
<evidence type="ECO:0000256" key="4">
    <source>
        <dbReference type="PROSITE-ProRule" id="PRU00169"/>
    </source>
</evidence>
<organism evidence="7 8">
    <name type="scientific">Parasutterella muris</name>
    <dbReference type="NCBI Taxonomy" id="2565572"/>
    <lineage>
        <taxon>Bacteria</taxon>
        <taxon>Pseudomonadati</taxon>
        <taxon>Pseudomonadota</taxon>
        <taxon>Betaproteobacteria</taxon>
        <taxon>Burkholderiales</taxon>
        <taxon>Sutterellaceae</taxon>
        <taxon>Parasutterella</taxon>
    </lineage>
</organism>
<dbReference type="InterPro" id="IPR016032">
    <property type="entry name" value="Sig_transdc_resp-reg_C-effctor"/>
</dbReference>
<dbReference type="GO" id="GO:0006355">
    <property type="term" value="P:regulation of DNA-templated transcription"/>
    <property type="evidence" value="ECO:0007669"/>
    <property type="project" value="InterPro"/>
</dbReference>
<dbReference type="PANTHER" id="PTHR44688:SF16">
    <property type="entry name" value="DNA-BINDING TRANSCRIPTIONAL ACTIVATOR DEVR_DOSR"/>
    <property type="match status" value="1"/>
</dbReference>
<dbReference type="Proteomes" id="UP000472580">
    <property type="component" value="Unassembled WGS sequence"/>
</dbReference>
<evidence type="ECO:0000256" key="2">
    <source>
        <dbReference type="ARBA" id="ARBA00023125"/>
    </source>
</evidence>
<dbReference type="InterPro" id="IPR011006">
    <property type="entry name" value="CheY-like_superfamily"/>
</dbReference>
<keyword evidence="8" id="KW-1185">Reference proteome</keyword>
<dbReference type="SMART" id="SM00421">
    <property type="entry name" value="HTH_LUXR"/>
    <property type="match status" value="1"/>
</dbReference>
<dbReference type="GO" id="GO:0000160">
    <property type="term" value="P:phosphorelay signal transduction system"/>
    <property type="evidence" value="ECO:0007669"/>
    <property type="project" value="InterPro"/>
</dbReference>
<keyword evidence="3" id="KW-0804">Transcription</keyword>
<evidence type="ECO:0000256" key="1">
    <source>
        <dbReference type="ARBA" id="ARBA00023015"/>
    </source>
</evidence>
<dbReference type="OrthoDB" id="9802186at2"/>
<feature type="domain" description="Response regulatory" evidence="6">
    <location>
        <begin position="12"/>
        <end position="126"/>
    </location>
</feature>
<dbReference type="Pfam" id="PF00072">
    <property type="entry name" value="Response_reg"/>
    <property type="match status" value="1"/>
</dbReference>
<evidence type="ECO:0000313" key="7">
    <source>
        <dbReference type="EMBL" id="MVX57646.1"/>
    </source>
</evidence>
<dbReference type="InterPro" id="IPR036388">
    <property type="entry name" value="WH-like_DNA-bd_sf"/>
</dbReference>
<reference evidence="7 8" key="1">
    <citation type="submission" date="2019-12" db="EMBL/GenBank/DDBJ databases">
        <title>Microbes associate with the intestines of laboratory mice.</title>
        <authorList>
            <person name="Navarre W."/>
            <person name="Wong E."/>
        </authorList>
    </citation>
    <scope>NUCLEOTIDE SEQUENCE [LARGE SCALE GENOMIC DNA]</scope>
    <source>
        <strain evidence="7 8">NM82_D38</strain>
    </source>
</reference>
<comment type="caution">
    <text evidence="7">The sequence shown here is derived from an EMBL/GenBank/DDBJ whole genome shotgun (WGS) entry which is preliminary data.</text>
</comment>
<feature type="modified residue" description="4-aspartylphosphate" evidence="4">
    <location>
        <position position="61"/>
    </location>
</feature>
<dbReference type="SUPFAM" id="SSF46894">
    <property type="entry name" value="C-terminal effector domain of the bipartite response regulators"/>
    <property type="match status" value="1"/>
</dbReference>
<dbReference type="Gene3D" id="3.40.50.2300">
    <property type="match status" value="1"/>
</dbReference>
<dbReference type="InterPro" id="IPR000792">
    <property type="entry name" value="Tscrpt_reg_LuxR_C"/>
</dbReference>
<dbReference type="Gene3D" id="1.10.10.10">
    <property type="entry name" value="Winged helix-like DNA-binding domain superfamily/Winged helix DNA-binding domain"/>
    <property type="match status" value="1"/>
</dbReference>